<dbReference type="EMBL" id="QGKV02001556">
    <property type="protein sequence ID" value="KAF3521090.1"/>
    <property type="molecule type" value="Genomic_DNA"/>
</dbReference>
<reference evidence="1 2" key="1">
    <citation type="journal article" date="2020" name="BMC Genomics">
        <title>Intraspecific diversification of the crop wild relative Brassica cretica Lam. using demographic model selection.</title>
        <authorList>
            <person name="Kioukis A."/>
            <person name="Michalopoulou V.A."/>
            <person name="Briers L."/>
            <person name="Pirintsos S."/>
            <person name="Studholme D.J."/>
            <person name="Pavlidis P."/>
            <person name="Sarris P.F."/>
        </authorList>
    </citation>
    <scope>NUCLEOTIDE SEQUENCE [LARGE SCALE GENOMIC DNA]</scope>
    <source>
        <strain evidence="2">cv. PFS-1207/04</strain>
    </source>
</reference>
<evidence type="ECO:0000313" key="2">
    <source>
        <dbReference type="Proteomes" id="UP000266723"/>
    </source>
</evidence>
<accession>A0ABQ7B3P9</accession>
<protein>
    <submittedName>
        <fullName evidence="1">Uncharacterized protein</fullName>
    </submittedName>
</protein>
<gene>
    <name evidence="1" type="ORF">DY000_02061851</name>
</gene>
<sequence length="96" mass="10705">MIDDTPQFHSISSVSDSTLGQLLKLYVILGDGCQMEGISNEAASLGLLNIDLPFCLCPRLLLQLVMDLPTRRTHTVSMELHLVRRRLRLPETTLDG</sequence>
<organism evidence="1 2">
    <name type="scientific">Brassica cretica</name>
    <name type="common">Mustard</name>
    <dbReference type="NCBI Taxonomy" id="69181"/>
    <lineage>
        <taxon>Eukaryota</taxon>
        <taxon>Viridiplantae</taxon>
        <taxon>Streptophyta</taxon>
        <taxon>Embryophyta</taxon>
        <taxon>Tracheophyta</taxon>
        <taxon>Spermatophyta</taxon>
        <taxon>Magnoliopsida</taxon>
        <taxon>eudicotyledons</taxon>
        <taxon>Gunneridae</taxon>
        <taxon>Pentapetalae</taxon>
        <taxon>rosids</taxon>
        <taxon>malvids</taxon>
        <taxon>Brassicales</taxon>
        <taxon>Brassicaceae</taxon>
        <taxon>Brassiceae</taxon>
        <taxon>Brassica</taxon>
    </lineage>
</organism>
<comment type="caution">
    <text evidence="1">The sequence shown here is derived from an EMBL/GenBank/DDBJ whole genome shotgun (WGS) entry which is preliminary data.</text>
</comment>
<proteinExistence type="predicted"/>
<name>A0ABQ7B3P9_BRACR</name>
<evidence type="ECO:0000313" key="1">
    <source>
        <dbReference type="EMBL" id="KAF3521090.1"/>
    </source>
</evidence>
<dbReference type="Proteomes" id="UP000266723">
    <property type="component" value="Unassembled WGS sequence"/>
</dbReference>
<keyword evidence="2" id="KW-1185">Reference proteome</keyword>